<dbReference type="KEGG" id="rsu:NHU_02056"/>
<sequence>MVEISKVTWVYGTRNRLADCNIVSAGCEDSPATDGRHIGKRDAGRLLDGKMRDNVANA</sequence>
<protein>
    <submittedName>
        <fullName evidence="1">Uncharacterized protein</fullName>
    </submittedName>
</protein>
<dbReference type="PATRIC" id="fig|35806.4.peg.2117"/>
<dbReference type="EMBL" id="AP014800">
    <property type="protein sequence ID" value="BAQ69211.1"/>
    <property type="molecule type" value="Genomic_DNA"/>
</dbReference>
<organism evidence="1 2">
    <name type="scientific">Rhodovulum sulfidophilum</name>
    <name type="common">Rhodobacter sulfidophilus</name>
    <dbReference type="NCBI Taxonomy" id="35806"/>
    <lineage>
        <taxon>Bacteria</taxon>
        <taxon>Pseudomonadati</taxon>
        <taxon>Pseudomonadota</taxon>
        <taxon>Alphaproteobacteria</taxon>
        <taxon>Rhodobacterales</taxon>
        <taxon>Paracoccaceae</taxon>
        <taxon>Rhodovulum</taxon>
    </lineage>
</organism>
<proteinExistence type="predicted"/>
<accession>A0A0D6B2H7</accession>
<evidence type="ECO:0000313" key="2">
    <source>
        <dbReference type="Proteomes" id="UP000064912"/>
    </source>
</evidence>
<dbReference type="Proteomes" id="UP000064912">
    <property type="component" value="Chromosome"/>
</dbReference>
<evidence type="ECO:0000313" key="1">
    <source>
        <dbReference type="EMBL" id="BAQ69211.1"/>
    </source>
</evidence>
<name>A0A0D6B2H7_RHOSU</name>
<dbReference type="AlphaFoldDB" id="A0A0D6B2H7"/>
<gene>
    <name evidence="1" type="ORF">NHU_02056</name>
</gene>
<reference evidence="1 2" key="1">
    <citation type="submission" date="2015-02" db="EMBL/GenBank/DDBJ databases">
        <title>Genome sequene of Rhodovulum sulfidophilum DSM 2351.</title>
        <authorList>
            <person name="Nagao N."/>
        </authorList>
    </citation>
    <scope>NUCLEOTIDE SEQUENCE [LARGE SCALE GENOMIC DNA]</scope>
    <source>
        <strain evidence="1 2">DSM 2351</strain>
    </source>
</reference>